<dbReference type="InterPro" id="IPR013785">
    <property type="entry name" value="Aldolase_TIM"/>
</dbReference>
<accession>A0A3T1DDV9</accession>
<sequence length="360" mass="39820">MAASNRLSAELSAALQDGLVIPAHPLALDENRQLDVASQRALSRYYIASGAGGIAVGVHSTQFEIRDPQHDLYETVLSMAAEEVKKAKREGKLDRPFIQVAGICGPTVQALSESRIALSLGYDAALLSMGGLADWSEDDLIARTERVAELMPVIGFYLQPSVGGRIFSYDFWSRFSEIPNVVAIKMAPFNRYQTLDVARAVCYSSRRDEIALYTGNDDNIIVDLLTKFRFEIDGTVVEKAVVGGLLGHWAVWTNKAVALLEEIKEVRNDDSISANWLTRAIQVTDTNAAFFDPAHHFEGCIPGIHEVLRRQGLLKGIWCLNPEETLSPGQSGEIDRVYSQYPHLHDDEFVASGLQDWLKD</sequence>
<dbReference type="KEGG" id="cohn:KCTCHS21_56860"/>
<dbReference type="AlphaFoldDB" id="A0A3T1DDV9"/>
<dbReference type="SMART" id="SM01130">
    <property type="entry name" value="DHDPS"/>
    <property type="match status" value="1"/>
</dbReference>
<evidence type="ECO:0000313" key="2">
    <source>
        <dbReference type="EMBL" id="BBI36287.1"/>
    </source>
</evidence>
<organism evidence="2 3">
    <name type="scientific">Cohnella abietis</name>
    <dbReference type="NCBI Taxonomy" id="2507935"/>
    <lineage>
        <taxon>Bacteria</taxon>
        <taxon>Bacillati</taxon>
        <taxon>Bacillota</taxon>
        <taxon>Bacilli</taxon>
        <taxon>Bacillales</taxon>
        <taxon>Paenibacillaceae</taxon>
        <taxon>Cohnella</taxon>
    </lineage>
</organism>
<keyword evidence="3" id="KW-1185">Reference proteome</keyword>
<reference evidence="2 3" key="1">
    <citation type="submission" date="2019-01" db="EMBL/GenBank/DDBJ databases">
        <title>Complete genome sequence of Cohnella hallensis HS21 isolated from Korean fir (Abies koreana) rhizospheric soil.</title>
        <authorList>
            <person name="Jiang L."/>
            <person name="Kang S.W."/>
            <person name="Kim S."/>
            <person name="Jung J."/>
            <person name="Kim C.Y."/>
            <person name="Kim D.H."/>
            <person name="Kim S.W."/>
            <person name="Lee J."/>
        </authorList>
    </citation>
    <scope>NUCLEOTIDE SEQUENCE [LARGE SCALE GENOMIC DNA]</scope>
    <source>
        <strain evidence="2 3">HS21</strain>
    </source>
</reference>
<evidence type="ECO:0000256" key="1">
    <source>
        <dbReference type="ARBA" id="ARBA00023239"/>
    </source>
</evidence>
<dbReference type="Gene3D" id="3.20.20.70">
    <property type="entry name" value="Aldolase class I"/>
    <property type="match status" value="1"/>
</dbReference>
<dbReference type="RefSeq" id="WP_130615651.1">
    <property type="nucleotide sequence ID" value="NZ_AP019400.1"/>
</dbReference>
<dbReference type="InterPro" id="IPR002220">
    <property type="entry name" value="DapA-like"/>
</dbReference>
<evidence type="ECO:0000313" key="3">
    <source>
        <dbReference type="Proteomes" id="UP000289856"/>
    </source>
</evidence>
<dbReference type="PANTHER" id="PTHR12128:SF51">
    <property type="entry name" value="BLL4205 PROTEIN"/>
    <property type="match status" value="1"/>
</dbReference>
<gene>
    <name evidence="2" type="ORF">KCTCHS21_56860</name>
</gene>
<dbReference type="PANTHER" id="PTHR12128">
    <property type="entry name" value="DIHYDRODIPICOLINATE SYNTHASE"/>
    <property type="match status" value="1"/>
</dbReference>
<dbReference type="GO" id="GO:0008840">
    <property type="term" value="F:4-hydroxy-tetrahydrodipicolinate synthase activity"/>
    <property type="evidence" value="ECO:0007669"/>
    <property type="project" value="TreeGrafter"/>
</dbReference>
<dbReference type="OrthoDB" id="9770698at2"/>
<protein>
    <submittedName>
        <fullName evidence="2">Dihydrodipicolinate synthetase</fullName>
    </submittedName>
</protein>
<proteinExistence type="predicted"/>
<dbReference type="Proteomes" id="UP000289856">
    <property type="component" value="Chromosome"/>
</dbReference>
<name>A0A3T1DDV9_9BACL</name>
<dbReference type="EMBL" id="AP019400">
    <property type="protein sequence ID" value="BBI36287.1"/>
    <property type="molecule type" value="Genomic_DNA"/>
</dbReference>
<keyword evidence="1" id="KW-0456">Lyase</keyword>
<dbReference type="SUPFAM" id="SSF51569">
    <property type="entry name" value="Aldolase"/>
    <property type="match status" value="1"/>
</dbReference>